<evidence type="ECO:0000256" key="1">
    <source>
        <dbReference type="SAM" id="MobiDB-lite"/>
    </source>
</evidence>
<proteinExistence type="predicted"/>
<gene>
    <name evidence="2" type="ORF">OC842_005383</name>
</gene>
<dbReference type="EMBL" id="JAPDMQ010000379">
    <property type="protein sequence ID" value="KAK0525838.1"/>
    <property type="molecule type" value="Genomic_DNA"/>
</dbReference>
<evidence type="ECO:0000313" key="3">
    <source>
        <dbReference type="Proteomes" id="UP001176521"/>
    </source>
</evidence>
<accession>A0AAN6JPE2</accession>
<keyword evidence="3" id="KW-1185">Reference proteome</keyword>
<feature type="compositionally biased region" description="Low complexity" evidence="1">
    <location>
        <begin position="20"/>
        <end position="57"/>
    </location>
</feature>
<reference evidence="2" key="1">
    <citation type="journal article" date="2023" name="PhytoFront">
        <title>Draft Genome Resources of Seven Strains of Tilletia horrida, Causal Agent of Kernel Smut of Rice.</title>
        <authorList>
            <person name="Khanal S."/>
            <person name="Antony Babu S."/>
            <person name="Zhou X.G."/>
        </authorList>
    </citation>
    <scope>NUCLEOTIDE SEQUENCE</scope>
    <source>
        <strain evidence="2">TX3</strain>
    </source>
</reference>
<name>A0AAN6JPE2_9BASI</name>
<feature type="region of interest" description="Disordered" evidence="1">
    <location>
        <begin position="1"/>
        <end position="72"/>
    </location>
</feature>
<evidence type="ECO:0000313" key="2">
    <source>
        <dbReference type="EMBL" id="KAK0525838.1"/>
    </source>
</evidence>
<dbReference type="Proteomes" id="UP001176521">
    <property type="component" value="Unassembled WGS sequence"/>
</dbReference>
<organism evidence="2 3">
    <name type="scientific">Tilletia horrida</name>
    <dbReference type="NCBI Taxonomy" id="155126"/>
    <lineage>
        <taxon>Eukaryota</taxon>
        <taxon>Fungi</taxon>
        <taxon>Dikarya</taxon>
        <taxon>Basidiomycota</taxon>
        <taxon>Ustilaginomycotina</taxon>
        <taxon>Exobasidiomycetes</taxon>
        <taxon>Tilletiales</taxon>
        <taxon>Tilletiaceae</taxon>
        <taxon>Tilletia</taxon>
    </lineage>
</organism>
<protein>
    <submittedName>
        <fullName evidence="2">Uncharacterized protein</fullName>
    </submittedName>
</protein>
<comment type="caution">
    <text evidence="2">The sequence shown here is derived from an EMBL/GenBank/DDBJ whole genome shotgun (WGS) entry which is preliminary data.</text>
</comment>
<dbReference type="AlphaFoldDB" id="A0AAN6JPE2"/>
<sequence>MSRVPRQEQDGSAEMPYEVGSSSSRASESSRTSASSGPSRSSSSLPSPTRALRSPSRIVPEGPKKTASIKKRAPVVVRPWTRQETLDYVQILKDNPHYQKALLRGHRKDASDVETTDKVSANTYLRNISAALGTGRTHDQMRNKKNWLYKKYDIAIASMEKTGVGLLLSEMKDGTIKNAREQLLIDFRILEHGDEWRKGRSWQEEGDWGACPLRTVHDRKKTTWPERRPGRFS</sequence>